<dbReference type="AlphaFoldDB" id="C0CKK1"/>
<dbReference type="InterPro" id="IPR029058">
    <property type="entry name" value="AB_hydrolase_fold"/>
</dbReference>
<reference evidence="1 2" key="2">
    <citation type="submission" date="2009-02" db="EMBL/GenBank/DDBJ databases">
        <title>Draft genome sequence of Blautia hydrogenotrophica DSM 10507 (Ruminococcus hydrogenotrophicus DSM 10507).</title>
        <authorList>
            <person name="Sudarsanam P."/>
            <person name="Ley R."/>
            <person name="Guruge J."/>
            <person name="Turnbaugh P.J."/>
            <person name="Mahowald M."/>
            <person name="Liep D."/>
            <person name="Gordon J."/>
        </authorList>
    </citation>
    <scope>NUCLEOTIDE SEQUENCE [LARGE SCALE GENOMIC DNA]</scope>
    <source>
        <strain evidence="2">DSM 10507 / JCM 14656 / S5a33</strain>
    </source>
</reference>
<sequence>MSQKREAEGETRMKTEKFYIGNIPVIVWGEWSEKVYLYVHGKMARKEEAAEFAEIAKSSGWQTVSFDLPAHGERKDEAYPCNIWNGISDLCQLEGYVFSSWSRVSLYACSIGAYFCLHAYGGRTFENCLFLSPIVDMEYLIQNMFSWFHVTEDMLRNRGDISTPIETLSWDYYQYVKRNPIVRWNSSTHILYGGRDNLQSLEVIKTFADLSHSKLTVSPNSEHAFMEAADNTIVKKWIAECIQQEVNEI</sequence>
<evidence type="ECO:0000313" key="1">
    <source>
        <dbReference type="EMBL" id="EEG49691.1"/>
    </source>
</evidence>
<evidence type="ECO:0000313" key="2">
    <source>
        <dbReference type="Proteomes" id="UP000003100"/>
    </source>
</evidence>
<accession>C0CKK1</accession>
<keyword evidence="2" id="KW-1185">Reference proteome</keyword>
<evidence type="ECO:0008006" key="3">
    <source>
        <dbReference type="Google" id="ProtNLM"/>
    </source>
</evidence>
<dbReference type="HOGENOM" id="CLU_105772_0_0_9"/>
<gene>
    <name evidence="1" type="ORF">RUMHYD_01371</name>
</gene>
<dbReference type="PATRIC" id="fig|476272.21.peg.2720"/>
<protein>
    <recommendedName>
        <fullName evidence="3">Alpha/beta hydrolase family</fullName>
    </recommendedName>
</protein>
<dbReference type="Proteomes" id="UP000003100">
    <property type="component" value="Unassembled WGS sequence"/>
</dbReference>
<comment type="caution">
    <text evidence="1">The sequence shown here is derived from an EMBL/GenBank/DDBJ whole genome shotgun (WGS) entry which is preliminary data.</text>
</comment>
<proteinExistence type="predicted"/>
<dbReference type="eggNOG" id="COG1073">
    <property type="taxonomic scope" value="Bacteria"/>
</dbReference>
<reference evidence="1 2" key="1">
    <citation type="submission" date="2009-01" db="EMBL/GenBank/DDBJ databases">
        <authorList>
            <person name="Fulton L."/>
            <person name="Clifton S."/>
            <person name="Fulton B."/>
            <person name="Xu J."/>
            <person name="Minx P."/>
            <person name="Pepin K.H."/>
            <person name="Johnson M."/>
            <person name="Bhonagiri V."/>
            <person name="Nash W.E."/>
            <person name="Mardis E.R."/>
            <person name="Wilson R.K."/>
        </authorList>
    </citation>
    <scope>NUCLEOTIDE SEQUENCE [LARGE SCALE GENOMIC DNA]</scope>
    <source>
        <strain evidence="2">DSM 10507 / JCM 14656 / S5a33</strain>
    </source>
</reference>
<dbReference type="Gene3D" id="3.40.50.1820">
    <property type="entry name" value="alpha/beta hydrolase"/>
    <property type="match status" value="1"/>
</dbReference>
<dbReference type="SUPFAM" id="SSF53474">
    <property type="entry name" value="alpha/beta-Hydrolases"/>
    <property type="match status" value="1"/>
</dbReference>
<dbReference type="EMBL" id="ACBZ01000069">
    <property type="protein sequence ID" value="EEG49691.1"/>
    <property type="molecule type" value="Genomic_DNA"/>
</dbReference>
<organism evidence="1 2">
    <name type="scientific">Blautia hydrogenotrophica (strain DSM 10507 / JCM 14656 / S5a33)</name>
    <name type="common">Ruminococcus hydrogenotrophicus</name>
    <dbReference type="NCBI Taxonomy" id="476272"/>
    <lineage>
        <taxon>Bacteria</taxon>
        <taxon>Bacillati</taxon>
        <taxon>Bacillota</taxon>
        <taxon>Clostridia</taxon>
        <taxon>Lachnospirales</taxon>
        <taxon>Lachnospiraceae</taxon>
        <taxon>Blautia</taxon>
    </lineage>
</organism>
<name>C0CKK1_BLAHS</name>